<dbReference type="RefSeq" id="WP_008870111.1">
    <property type="nucleotide sequence ID" value="NZ_ACJN02000002.1"/>
</dbReference>
<dbReference type="OrthoDB" id="5347864at2"/>
<accession>D6SPW9</accession>
<reference evidence="1" key="1">
    <citation type="submission" date="2010-05" db="EMBL/GenBank/DDBJ databases">
        <title>The draft genome of Desulfonatronospira thiodismutans ASO3-1.</title>
        <authorList>
            <consortium name="US DOE Joint Genome Institute (JGI-PGF)"/>
            <person name="Lucas S."/>
            <person name="Copeland A."/>
            <person name="Lapidus A."/>
            <person name="Cheng J.-F."/>
            <person name="Bruce D."/>
            <person name="Goodwin L."/>
            <person name="Pitluck S."/>
            <person name="Chertkov O."/>
            <person name="Brettin T."/>
            <person name="Detter J.C."/>
            <person name="Han C."/>
            <person name="Land M.L."/>
            <person name="Hauser L."/>
            <person name="Kyrpides N."/>
            <person name="Mikhailova N."/>
            <person name="Muyzer G."/>
            <person name="Woyke T."/>
        </authorList>
    </citation>
    <scope>NUCLEOTIDE SEQUENCE [LARGE SCALE GENOMIC DNA]</scope>
    <source>
        <strain evidence="1">ASO3-1</strain>
    </source>
</reference>
<evidence type="ECO:0000313" key="2">
    <source>
        <dbReference type="Proteomes" id="UP000005496"/>
    </source>
</evidence>
<dbReference type="InterPro" id="IPR013406">
    <property type="entry name" value="CHP02574_addiction_mod"/>
</dbReference>
<gene>
    <name evidence="1" type="ORF">Dthio_PD2173</name>
</gene>
<organism evidence="1 2">
    <name type="scientific">Desulfonatronospira thiodismutans ASO3-1</name>
    <dbReference type="NCBI Taxonomy" id="555779"/>
    <lineage>
        <taxon>Bacteria</taxon>
        <taxon>Pseudomonadati</taxon>
        <taxon>Thermodesulfobacteriota</taxon>
        <taxon>Desulfovibrionia</taxon>
        <taxon>Desulfovibrionales</taxon>
        <taxon>Desulfonatronovibrionaceae</taxon>
        <taxon>Desulfonatronospira</taxon>
    </lineage>
</organism>
<dbReference type="EMBL" id="ACJN02000002">
    <property type="protein sequence ID" value="EFI34795.1"/>
    <property type="molecule type" value="Genomic_DNA"/>
</dbReference>
<dbReference type="AlphaFoldDB" id="D6SPW9"/>
<sequence>MVTKEIKEKILALNEVERVRLAEFIFDSLDKPDPEVEQKLIEESERRYQAYKEGRIHPVSMNEIRQRYKK</sequence>
<dbReference type="NCBIfam" id="TIGR02574">
    <property type="entry name" value="stabl_TIGR02574"/>
    <property type="match status" value="1"/>
</dbReference>
<evidence type="ECO:0000313" key="1">
    <source>
        <dbReference type="EMBL" id="EFI34795.1"/>
    </source>
</evidence>
<protein>
    <submittedName>
        <fullName evidence="1">Addiction module component, TIGR02574 family</fullName>
    </submittedName>
</protein>
<name>D6SPW9_9BACT</name>
<dbReference type="Pfam" id="PF09720">
    <property type="entry name" value="Unstab_antitox"/>
    <property type="match status" value="1"/>
</dbReference>
<comment type="caution">
    <text evidence="1">The sequence shown here is derived from an EMBL/GenBank/DDBJ whole genome shotgun (WGS) entry which is preliminary data.</text>
</comment>
<proteinExistence type="predicted"/>
<dbReference type="Proteomes" id="UP000005496">
    <property type="component" value="Unassembled WGS sequence"/>
</dbReference>
<keyword evidence="2" id="KW-1185">Reference proteome</keyword>